<dbReference type="SUPFAM" id="SSF52540">
    <property type="entry name" value="P-loop containing nucleoside triphosphate hydrolases"/>
    <property type="match status" value="1"/>
</dbReference>
<dbReference type="AlphaFoldDB" id="A0A401ZVD7"/>
<dbReference type="Gene3D" id="1.10.260.40">
    <property type="entry name" value="lambda repressor-like DNA-binding domains"/>
    <property type="match status" value="1"/>
</dbReference>
<dbReference type="InterPro" id="IPR001387">
    <property type="entry name" value="Cro/C1-type_HTH"/>
</dbReference>
<dbReference type="InterPro" id="IPR002182">
    <property type="entry name" value="NB-ARC"/>
</dbReference>
<dbReference type="OrthoDB" id="137340at2"/>
<dbReference type="SMART" id="SM00530">
    <property type="entry name" value="HTH_XRE"/>
    <property type="match status" value="1"/>
</dbReference>
<dbReference type="Proteomes" id="UP000287352">
    <property type="component" value="Unassembled WGS sequence"/>
</dbReference>
<comment type="caution">
    <text evidence="2">The sequence shown here is derived from an EMBL/GenBank/DDBJ whole genome shotgun (WGS) entry which is preliminary data.</text>
</comment>
<dbReference type="Pfam" id="PF01381">
    <property type="entry name" value="HTH_3"/>
    <property type="match status" value="1"/>
</dbReference>
<name>A0A401ZVD7_9CHLR</name>
<dbReference type="Gene3D" id="1.25.40.10">
    <property type="entry name" value="Tetratricopeptide repeat domain"/>
    <property type="match status" value="3"/>
</dbReference>
<dbReference type="InterPro" id="IPR019734">
    <property type="entry name" value="TPR_rpt"/>
</dbReference>
<evidence type="ECO:0000313" key="2">
    <source>
        <dbReference type="EMBL" id="GCE10875.1"/>
    </source>
</evidence>
<dbReference type="InterPro" id="IPR027417">
    <property type="entry name" value="P-loop_NTPase"/>
</dbReference>
<dbReference type="SUPFAM" id="SSF48452">
    <property type="entry name" value="TPR-like"/>
    <property type="match status" value="2"/>
</dbReference>
<dbReference type="PANTHER" id="PTHR47691">
    <property type="entry name" value="REGULATOR-RELATED"/>
    <property type="match status" value="1"/>
</dbReference>
<dbReference type="Pfam" id="PF00931">
    <property type="entry name" value="NB-ARC"/>
    <property type="match status" value="1"/>
</dbReference>
<protein>
    <recommendedName>
        <fullName evidence="1">HTH cro/C1-type domain-containing protein</fullName>
    </recommendedName>
</protein>
<dbReference type="PRINTS" id="PR00364">
    <property type="entry name" value="DISEASERSIST"/>
</dbReference>
<keyword evidence="3" id="KW-1185">Reference proteome</keyword>
<dbReference type="Pfam" id="PF13424">
    <property type="entry name" value="TPR_12"/>
    <property type="match status" value="1"/>
</dbReference>
<dbReference type="InterPro" id="IPR011990">
    <property type="entry name" value="TPR-like_helical_dom_sf"/>
</dbReference>
<dbReference type="GO" id="GO:0043531">
    <property type="term" value="F:ADP binding"/>
    <property type="evidence" value="ECO:0007669"/>
    <property type="project" value="InterPro"/>
</dbReference>
<accession>A0A401ZVD7</accession>
<dbReference type="GO" id="GO:0003677">
    <property type="term" value="F:DNA binding"/>
    <property type="evidence" value="ECO:0007669"/>
    <property type="project" value="InterPro"/>
</dbReference>
<dbReference type="InterPro" id="IPR010982">
    <property type="entry name" value="Lambda_DNA-bd_dom_sf"/>
</dbReference>
<dbReference type="SMART" id="SM00028">
    <property type="entry name" value="TPR"/>
    <property type="match status" value="9"/>
</dbReference>
<dbReference type="EMBL" id="BIFR01000001">
    <property type="protein sequence ID" value="GCE10875.1"/>
    <property type="molecule type" value="Genomic_DNA"/>
</dbReference>
<gene>
    <name evidence="2" type="ORF">KTT_07340</name>
</gene>
<proteinExistence type="predicted"/>
<feature type="domain" description="HTH cro/C1-type" evidence="1">
    <location>
        <begin position="15"/>
        <end position="69"/>
    </location>
</feature>
<dbReference type="CDD" id="cd00093">
    <property type="entry name" value="HTH_XRE"/>
    <property type="match status" value="1"/>
</dbReference>
<dbReference type="Pfam" id="PF13181">
    <property type="entry name" value="TPR_8"/>
    <property type="match status" value="1"/>
</dbReference>
<dbReference type="PROSITE" id="PS50943">
    <property type="entry name" value="HTH_CROC1"/>
    <property type="match status" value="1"/>
</dbReference>
<organism evidence="2 3">
    <name type="scientific">Tengunoibacter tsumagoiensis</name>
    <dbReference type="NCBI Taxonomy" id="2014871"/>
    <lineage>
        <taxon>Bacteria</taxon>
        <taxon>Bacillati</taxon>
        <taxon>Chloroflexota</taxon>
        <taxon>Ktedonobacteria</taxon>
        <taxon>Ktedonobacterales</taxon>
        <taxon>Dictyobacteraceae</taxon>
        <taxon>Tengunoibacter</taxon>
    </lineage>
</organism>
<dbReference type="SUPFAM" id="SSF47413">
    <property type="entry name" value="lambda repressor-like DNA-binding domains"/>
    <property type="match status" value="1"/>
</dbReference>
<evidence type="ECO:0000313" key="3">
    <source>
        <dbReference type="Proteomes" id="UP000287352"/>
    </source>
</evidence>
<dbReference type="PANTHER" id="PTHR47691:SF3">
    <property type="entry name" value="HTH-TYPE TRANSCRIPTIONAL REGULATOR RV0890C-RELATED"/>
    <property type="match status" value="1"/>
</dbReference>
<dbReference type="RefSeq" id="WP_126578443.1">
    <property type="nucleotide sequence ID" value="NZ_BIFR01000001.1"/>
</dbReference>
<sequence length="974" mass="108959">MKKKSARIRQPNRHLIAARTALNWTQRDVADGLDVPTLTVGRWERGEAQPHFFHRVQLCNLFGKTEEELGFFLEPTADASITQKPAIDISLPPVCDSTIPEVPSFPLVGRSQLLAQIKERFFAEPGNTMVALNGLPGVGKTALAIALAHDKEMKEHYHDGILWAGIGIKPQLLSHLNRWGALLGLTAKQMQSLQDWEDWAKALRTAIGSRALLIVLDDVWQLEEVLALKIGGPQCAYLVTTRFPSIAAHLTVKDSIQLQELSLQESLQLVNFLAPQILPATSPEIERLVQSVSGLPLALVLISNYMRKQVYAGSARRRNTALERLSNVTERMQLLELYSPSQAHPSLPGSHAYSLQSIIAVSDQFLTPSARNTLYSLAVFPAKPQTFSERAALQLTNCRVEDLDILIDAGLLECVSNNRYSLHQVIADYARLRLASPDIYERFVRMMIAYAKEHQNAGALLEAEQSSLLAALDQAQILGLWLEFLDGAKVLIPFLLARGMYSSAQSYNETAARAAELLALPLCSCGVLLYKGQIYIKQGEYTLAQTALEEALAWIPPNPDEKWLHLQCDILNERCNLELKLGQNEQAEILLQQTLALVRASSYQTALCITLSNLGTLHHRRGRHEEAVAVYQEGLMLARQLQDGQMIGLFLRSLGTLEAYDGSTNQATKYLQEALEITQLTDDYEEMINELRILGEIALIQGQIELAECYQYKALGLAEKMHHYGYTSVIHCSLAEIFMVRGHYAQAEHLLHEGRLMALTAGYQQELAMLLIVSGHLAAVCGQYQQAAIYLQEGQHLATQMQDSFLITYGKLQQGIIQIGLAQLQQAEETLQETLVLALEHNYRSFAANIYLYRSQIAQQQQAYQQALAYLEPGLQSAYKAESTIDLCFLYYQYTIVYIQQHELMRAEVSLQKMSHYLPAGAQILLARYYFARAQLAAAQGEREEALQLGKRSIQELKNSGDMLAQEIGNWFLS</sequence>
<reference evidence="3" key="1">
    <citation type="submission" date="2018-12" db="EMBL/GenBank/DDBJ databases">
        <title>Tengunoibacter tsumagoiensis gen. nov., sp. nov., Dictyobacter kobayashii sp. nov., D. alpinus sp. nov., and D. joshuensis sp. nov. and description of Dictyobacteraceae fam. nov. within the order Ktedonobacterales isolated from Tengu-no-mugimeshi.</title>
        <authorList>
            <person name="Wang C.M."/>
            <person name="Zheng Y."/>
            <person name="Sakai Y."/>
            <person name="Toyoda A."/>
            <person name="Minakuchi Y."/>
            <person name="Abe K."/>
            <person name="Yokota A."/>
            <person name="Yabe S."/>
        </authorList>
    </citation>
    <scope>NUCLEOTIDE SEQUENCE [LARGE SCALE GENOMIC DNA]</scope>
    <source>
        <strain evidence="3">Uno3</strain>
    </source>
</reference>
<dbReference type="Gene3D" id="3.40.50.300">
    <property type="entry name" value="P-loop containing nucleotide triphosphate hydrolases"/>
    <property type="match status" value="1"/>
</dbReference>
<evidence type="ECO:0000259" key="1">
    <source>
        <dbReference type="PROSITE" id="PS50943"/>
    </source>
</evidence>